<protein>
    <submittedName>
        <fullName evidence="2">Uncharacterized protein</fullName>
    </submittedName>
</protein>
<evidence type="ECO:0000313" key="3">
    <source>
        <dbReference type="Proteomes" id="UP000078541"/>
    </source>
</evidence>
<accession>A0A195FG19</accession>
<dbReference type="Proteomes" id="UP000078541">
    <property type="component" value="Unassembled WGS sequence"/>
</dbReference>
<dbReference type="AlphaFoldDB" id="A0A195FG19"/>
<organism evidence="2 3">
    <name type="scientific">Trachymyrmex septentrionalis</name>
    <dbReference type="NCBI Taxonomy" id="34720"/>
    <lineage>
        <taxon>Eukaryota</taxon>
        <taxon>Metazoa</taxon>
        <taxon>Ecdysozoa</taxon>
        <taxon>Arthropoda</taxon>
        <taxon>Hexapoda</taxon>
        <taxon>Insecta</taxon>
        <taxon>Pterygota</taxon>
        <taxon>Neoptera</taxon>
        <taxon>Endopterygota</taxon>
        <taxon>Hymenoptera</taxon>
        <taxon>Apocrita</taxon>
        <taxon>Aculeata</taxon>
        <taxon>Formicoidea</taxon>
        <taxon>Formicidae</taxon>
        <taxon>Myrmicinae</taxon>
        <taxon>Trachymyrmex</taxon>
    </lineage>
</organism>
<dbReference type="EMBL" id="KQ981610">
    <property type="protein sequence ID" value="KYN39338.1"/>
    <property type="molecule type" value="Genomic_DNA"/>
</dbReference>
<evidence type="ECO:0000256" key="1">
    <source>
        <dbReference type="SAM" id="MobiDB-lite"/>
    </source>
</evidence>
<proteinExistence type="predicted"/>
<reference evidence="2 3" key="1">
    <citation type="submission" date="2016-03" db="EMBL/GenBank/DDBJ databases">
        <title>Trachymyrmex septentrionalis WGS genome.</title>
        <authorList>
            <person name="Nygaard S."/>
            <person name="Hu H."/>
            <person name="Boomsma J."/>
            <person name="Zhang G."/>
        </authorList>
    </citation>
    <scope>NUCLEOTIDE SEQUENCE [LARGE SCALE GENOMIC DNA]</scope>
    <source>
        <strain evidence="2">Tsep2-gDNA-1</strain>
        <tissue evidence="2">Whole body</tissue>
    </source>
</reference>
<keyword evidence="3" id="KW-1185">Reference proteome</keyword>
<gene>
    <name evidence="2" type="ORF">ALC56_06264</name>
</gene>
<feature type="region of interest" description="Disordered" evidence="1">
    <location>
        <begin position="15"/>
        <end position="34"/>
    </location>
</feature>
<sequence>MSPVQFPARFLPRLRKHIGPEPSSGRGKKRPYPPDEATVQACFATWKIVCKVDDEEDRSDFYPFSSSPSVLRPFHHVSRYVNGNRQLPNINGWPSPRGLSHTSIGPFYRTCISINSPACYNQTLNGRLDDRCLPQNFPRGKQCLRDDVGLPTARPTRRVFRIQNNVLAHLGERRKHLSSKTR</sequence>
<name>A0A195FG19_9HYME</name>
<evidence type="ECO:0000313" key="2">
    <source>
        <dbReference type="EMBL" id="KYN39338.1"/>
    </source>
</evidence>